<protein>
    <submittedName>
        <fullName evidence="2">Uncharacterized protein</fullName>
    </submittedName>
</protein>
<dbReference type="AlphaFoldDB" id="A0A0D2CUV0"/>
<gene>
    <name evidence="2" type="ORF">PV04_04833</name>
</gene>
<feature type="region of interest" description="Disordered" evidence="1">
    <location>
        <begin position="1"/>
        <end position="108"/>
    </location>
</feature>
<evidence type="ECO:0000256" key="1">
    <source>
        <dbReference type="SAM" id="MobiDB-lite"/>
    </source>
</evidence>
<feature type="compositionally biased region" description="Polar residues" evidence="1">
    <location>
        <begin position="13"/>
        <end position="28"/>
    </location>
</feature>
<feature type="compositionally biased region" description="Basic and acidic residues" evidence="1">
    <location>
        <begin position="72"/>
        <end position="85"/>
    </location>
</feature>
<accession>A0A0D2CUV0</accession>
<keyword evidence="3" id="KW-1185">Reference proteome</keyword>
<dbReference type="STRING" id="5601.A0A0D2CUV0"/>
<dbReference type="PANTHER" id="PTHR37540:SF5">
    <property type="entry name" value="TRANSCRIPTION FACTOR DOMAIN-CONTAINING PROTEIN"/>
    <property type="match status" value="1"/>
</dbReference>
<sequence length="348" mass="39411">MRSASSRRGGSSNPTSSKVGSTSIQSGNVPGRPPPGFQRQFEFVEGLNSKAERKKTRSWVTTQHYRRKRFYERKTERSEDAEGKARGRRRSARSSRCSKSDKDQQPRIEIQAPAKAAQMMTGTDEASFLQRLGSGRADPFNSYPVPATRDVHELVDHFYFVIPSLVHRYWQRAARRPRACWDLFNLYRMHEIPFLGMLHHAAHHMASMRGQHESLQVIEFKQRSLVAVNRKLQTLQGPFDDWTILGVGLLANAERVWGDREIARLHWGALKRLLLERGGFPAFQHNTAMHTKIVWSFIALSGPTPHGNPAYVDGYTELATATTPGSPAGDPDSAFRSSCEEFVQFFNS</sequence>
<feature type="compositionally biased region" description="Low complexity" evidence="1">
    <location>
        <begin position="1"/>
        <end position="12"/>
    </location>
</feature>
<organism evidence="2 3">
    <name type="scientific">Phialophora macrospora</name>
    <dbReference type="NCBI Taxonomy" id="1851006"/>
    <lineage>
        <taxon>Eukaryota</taxon>
        <taxon>Fungi</taxon>
        <taxon>Dikarya</taxon>
        <taxon>Ascomycota</taxon>
        <taxon>Pezizomycotina</taxon>
        <taxon>Eurotiomycetes</taxon>
        <taxon>Chaetothyriomycetidae</taxon>
        <taxon>Chaetothyriales</taxon>
        <taxon>Herpotrichiellaceae</taxon>
        <taxon>Phialophora</taxon>
    </lineage>
</organism>
<reference evidence="2 3" key="1">
    <citation type="submission" date="2015-01" db="EMBL/GenBank/DDBJ databases">
        <title>The Genome Sequence of Capronia semiimmersa CBS27337.</title>
        <authorList>
            <consortium name="The Broad Institute Genomics Platform"/>
            <person name="Cuomo C."/>
            <person name="de Hoog S."/>
            <person name="Gorbushina A."/>
            <person name="Stielow B."/>
            <person name="Teixiera M."/>
            <person name="Abouelleil A."/>
            <person name="Chapman S.B."/>
            <person name="Priest M."/>
            <person name="Young S.K."/>
            <person name="Wortman J."/>
            <person name="Nusbaum C."/>
            <person name="Birren B."/>
        </authorList>
    </citation>
    <scope>NUCLEOTIDE SEQUENCE [LARGE SCALE GENOMIC DNA]</scope>
    <source>
        <strain evidence="2 3">CBS 27337</strain>
    </source>
</reference>
<evidence type="ECO:0000313" key="3">
    <source>
        <dbReference type="Proteomes" id="UP000054266"/>
    </source>
</evidence>
<proteinExistence type="predicted"/>
<dbReference type="Proteomes" id="UP000054266">
    <property type="component" value="Unassembled WGS sequence"/>
</dbReference>
<dbReference type="HOGENOM" id="CLU_796927_0_0_1"/>
<dbReference type="PANTHER" id="PTHR37540">
    <property type="entry name" value="TRANSCRIPTION FACTOR (ACR-2), PUTATIVE-RELATED-RELATED"/>
    <property type="match status" value="1"/>
</dbReference>
<name>A0A0D2CUV0_9EURO</name>
<evidence type="ECO:0000313" key="2">
    <source>
        <dbReference type="EMBL" id="KIW68921.1"/>
    </source>
</evidence>
<dbReference type="EMBL" id="KN846958">
    <property type="protein sequence ID" value="KIW68921.1"/>
    <property type="molecule type" value="Genomic_DNA"/>
</dbReference>